<dbReference type="Proteomes" id="UP000019116">
    <property type="component" value="Chromosome 6B"/>
</dbReference>
<dbReference type="PANTHER" id="PTHR33326:SF51">
    <property type="match status" value="1"/>
</dbReference>
<dbReference type="Pfam" id="PF12274">
    <property type="entry name" value="DUF3615"/>
    <property type="match status" value="1"/>
</dbReference>
<reference evidence="2" key="1">
    <citation type="submission" date="2018-08" db="EMBL/GenBank/DDBJ databases">
        <authorList>
            <person name="Rossello M."/>
        </authorList>
    </citation>
    <scope>NUCLEOTIDE SEQUENCE [LARGE SCALE GENOMIC DNA]</scope>
    <source>
        <strain evidence="2">cv. Chinese Spring</strain>
    </source>
</reference>
<feature type="domain" description="DUF3615" evidence="1">
    <location>
        <begin position="2"/>
        <end position="57"/>
    </location>
</feature>
<evidence type="ECO:0000313" key="2">
    <source>
        <dbReference type="EnsemblPlants" id="TraesCS6B02G319200.1"/>
    </source>
</evidence>
<dbReference type="InterPro" id="IPR022059">
    <property type="entry name" value="DUF3615"/>
</dbReference>
<dbReference type="PANTHER" id="PTHR33326">
    <property type="entry name" value="OS05G0543800 PROTEIN"/>
    <property type="match status" value="1"/>
</dbReference>
<accession>A0A3B6PN92</accession>
<reference evidence="2" key="2">
    <citation type="submission" date="2018-10" db="UniProtKB">
        <authorList>
            <consortium name="EnsemblPlants"/>
        </authorList>
    </citation>
    <scope>IDENTIFICATION</scope>
</reference>
<keyword evidence="3" id="KW-1185">Reference proteome</keyword>
<dbReference type="Gramene" id="TraesCS6B03G0911500.1">
    <property type="protein sequence ID" value="TraesCS6B03G0911500.1.CDS"/>
    <property type="gene ID" value="TraesCS6B03G0911500"/>
</dbReference>
<name>A0A3B6PN92_WHEAT</name>
<dbReference type="Gramene" id="TraesRN6B0100893100.1">
    <property type="protein sequence ID" value="TraesRN6B0100893100.1"/>
    <property type="gene ID" value="TraesRN6B0100893100"/>
</dbReference>
<protein>
    <recommendedName>
        <fullName evidence="1">DUF3615 domain-containing protein</fullName>
    </recommendedName>
</protein>
<dbReference type="Gramene" id="TraesCLE_scaffold_013894_01G000200.1">
    <property type="protein sequence ID" value="TraesCLE_scaffold_013894_01G000200.1"/>
    <property type="gene ID" value="TraesCLE_scaffold_013894_01G000200"/>
</dbReference>
<dbReference type="AlphaFoldDB" id="A0A3B6PN92"/>
<proteinExistence type="predicted"/>
<sequence length="150" mass="17012">MIKTKGDDDDLGNLFFAEVTRKDHKDYALSRICMLQSDDNGQCYGCTCTGRVDMKHPSDENYRHGDPNTPLPCMGFINADLLTSMSEWTAIYNEDELKAQEDRVRLECKMLYDPDSARGKEDTDEDFDGQRRTAKYVVPSRRLLISGGGV</sequence>
<dbReference type="Gramene" id="TraesWEE_scaffold_037041_01G000100.1">
    <property type="protein sequence ID" value="TraesWEE_scaffold_037041_01G000100.1"/>
    <property type="gene ID" value="TraesWEE_scaffold_037041_01G000100"/>
</dbReference>
<evidence type="ECO:0000259" key="1">
    <source>
        <dbReference type="Pfam" id="PF12274"/>
    </source>
</evidence>
<dbReference type="Gramene" id="TraesROB_scaffold_057016_01G000200.1">
    <property type="protein sequence ID" value="TraesROB_scaffold_057016_01G000200.1"/>
    <property type="gene ID" value="TraesROB_scaffold_057016_01G000200"/>
</dbReference>
<dbReference type="EnsemblPlants" id="TraesCS6B02G319200.1">
    <property type="protein sequence ID" value="TraesCS6B02G319200.1"/>
    <property type="gene ID" value="TraesCS6B02G319200"/>
</dbReference>
<dbReference type="Gramene" id="TraesCAD_scaffold_018006_01G000200.1">
    <property type="protein sequence ID" value="TraesCAD_scaffold_018006_01G000200.1"/>
    <property type="gene ID" value="TraesCAD_scaffold_018006_01G000200"/>
</dbReference>
<dbReference type="Gramene" id="TraesCS6B02G319200.1">
    <property type="protein sequence ID" value="TraesCS6B02G319200.1"/>
    <property type="gene ID" value="TraesCS6B02G319200"/>
</dbReference>
<evidence type="ECO:0000313" key="3">
    <source>
        <dbReference type="Proteomes" id="UP000019116"/>
    </source>
</evidence>
<organism evidence="2">
    <name type="scientific">Triticum aestivum</name>
    <name type="common">Wheat</name>
    <dbReference type="NCBI Taxonomy" id="4565"/>
    <lineage>
        <taxon>Eukaryota</taxon>
        <taxon>Viridiplantae</taxon>
        <taxon>Streptophyta</taxon>
        <taxon>Embryophyta</taxon>
        <taxon>Tracheophyta</taxon>
        <taxon>Spermatophyta</taxon>
        <taxon>Magnoliopsida</taxon>
        <taxon>Liliopsida</taxon>
        <taxon>Poales</taxon>
        <taxon>Poaceae</taxon>
        <taxon>BOP clade</taxon>
        <taxon>Pooideae</taxon>
        <taxon>Triticodae</taxon>
        <taxon>Triticeae</taxon>
        <taxon>Triticinae</taxon>
        <taxon>Triticum</taxon>
    </lineage>
</organism>